<keyword evidence="3" id="KW-0663">Pyridoxal phosphate</keyword>
<gene>
    <name evidence="7" type="ORF">HINF_LOCUS52249</name>
    <name evidence="6" type="ORF">HINF_LOCUS8855</name>
</gene>
<dbReference type="InterPro" id="IPR050147">
    <property type="entry name" value="Ser/Thr_Dehydratase"/>
</dbReference>
<sequence>MLLKNYQILSEDARCNLHFLLQNVSGHDHVACRGYYMLLKKLGEQPKLHLKEPSTWDHLIGLSAAAKVFKIDLEVYIDQSQPRLTISQLYSLYMANTFNTKISLAAIPNAVQNITQDMIQSALVDCSQELLQQILEVFKAKNLKPKYVIMPLETSIFSHSDLYDQLQSMPKEFKLKAAVETAKQDQYDYMSWIQTMNPEAHYACFYYALNTEKTGEINTDTIGKAMPYTPKILLGSVNIKNMDDLFTELLDSQMRRFEKVRVQPKDTLEVTHGEVLETFKVFLNSTHTLATDMFLTPLSAVLGYKFRFQATDDVVCFVTGAITTTKKNQDFVSYIDEYLFQSLHENCEIIKITIMYNTTQMSLTTEIMQIFKENNIVINHWKFNKGCVDVVCYSPGYASLVKVQVQIEKRIGLNAFSCPDMPRHPPNTQMPPYVDYSDCKKLETVMNYESTLKSFEQITPDSIKNSFNRLNGISAIDQTLIFQDDTYTDQIRSNVILVMENIQQTGSFKIRGGSNMLIKAFEQAKAEGKTIEGVVACSAGNHAQGVAKTSNLLGIKCTIVCPETAPETKLYNTMRYNAEVIKYGKVFDISNQFAINLAKERGWVFVPPYNHFDIIEGQGTIAHELLQKYQNVDTILVNVGGGGMISGIALYAKKMNPKIKIVGVQATRVFPLQEYNQTGTLKQVDKSAGTIADGCNVKSPGGIHNEILQKYVDEYISVDENEIAATIVNLLLTTKTLSEGAGCMGLSALLYDKYTPKQNENVAIIVCGGNIDIARLQQVFKLGTVSMGRRLKAKIQLPDVPGKLLDISKLIQKYGGIIDYIRHTRNVQTVDWDSTLVTLEIRMSCLKATNELKAEIKKLYPKAEFPAENLIPSE</sequence>
<organism evidence="6">
    <name type="scientific">Hexamita inflata</name>
    <dbReference type="NCBI Taxonomy" id="28002"/>
    <lineage>
        <taxon>Eukaryota</taxon>
        <taxon>Metamonada</taxon>
        <taxon>Diplomonadida</taxon>
        <taxon>Hexamitidae</taxon>
        <taxon>Hexamitinae</taxon>
        <taxon>Hexamita</taxon>
    </lineage>
</organism>
<protein>
    <submittedName>
        <fullName evidence="6">Threonine dehydratase</fullName>
    </submittedName>
    <submittedName>
        <fullName evidence="7">Threonine_dehydratase</fullName>
    </submittedName>
</protein>
<dbReference type="PANTHER" id="PTHR48078:SF19">
    <property type="entry name" value="ACT DOMAIN-CONTAINING PROTEIN"/>
    <property type="match status" value="1"/>
</dbReference>
<evidence type="ECO:0000256" key="1">
    <source>
        <dbReference type="ARBA" id="ARBA00001933"/>
    </source>
</evidence>
<dbReference type="Proteomes" id="UP001642409">
    <property type="component" value="Unassembled WGS sequence"/>
</dbReference>
<reference evidence="7 8" key="2">
    <citation type="submission" date="2024-07" db="EMBL/GenBank/DDBJ databases">
        <authorList>
            <person name="Akdeniz Z."/>
        </authorList>
    </citation>
    <scope>NUCLEOTIDE SEQUENCE [LARGE SCALE GENOMIC DNA]</scope>
</reference>
<dbReference type="GO" id="GO:0030170">
    <property type="term" value="F:pyridoxal phosphate binding"/>
    <property type="evidence" value="ECO:0007669"/>
    <property type="project" value="InterPro"/>
</dbReference>
<dbReference type="GO" id="GO:0003941">
    <property type="term" value="F:L-serine ammonia-lyase activity"/>
    <property type="evidence" value="ECO:0007669"/>
    <property type="project" value="TreeGrafter"/>
</dbReference>
<dbReference type="GO" id="GO:0004794">
    <property type="term" value="F:threonine deaminase activity"/>
    <property type="evidence" value="ECO:0007669"/>
    <property type="project" value="TreeGrafter"/>
</dbReference>
<dbReference type="GO" id="GO:0006567">
    <property type="term" value="P:L-threonine catabolic process"/>
    <property type="evidence" value="ECO:0007669"/>
    <property type="project" value="TreeGrafter"/>
</dbReference>
<feature type="domain" description="Tryptophan synthase beta chain-like PALP" evidence="5">
    <location>
        <begin position="478"/>
        <end position="768"/>
    </location>
</feature>
<dbReference type="InterPro" id="IPR001926">
    <property type="entry name" value="TrpB-like_PALP"/>
</dbReference>
<evidence type="ECO:0000313" key="6">
    <source>
        <dbReference type="EMBL" id="CAI9921210.1"/>
    </source>
</evidence>
<dbReference type="GO" id="GO:0009097">
    <property type="term" value="P:isoleucine biosynthetic process"/>
    <property type="evidence" value="ECO:0007669"/>
    <property type="project" value="TreeGrafter"/>
</dbReference>
<name>A0AA86NLA7_9EUKA</name>
<dbReference type="Gene3D" id="3.40.50.1100">
    <property type="match status" value="2"/>
</dbReference>
<accession>A0AA86NLA7</accession>
<evidence type="ECO:0000256" key="2">
    <source>
        <dbReference type="ARBA" id="ARBA00010869"/>
    </source>
</evidence>
<dbReference type="Pfam" id="PF00291">
    <property type="entry name" value="PALP"/>
    <property type="match status" value="1"/>
</dbReference>
<keyword evidence="4" id="KW-0456">Lyase</keyword>
<dbReference type="FunFam" id="3.40.50.1100:FF:000005">
    <property type="entry name" value="Threonine dehydratase catabolic"/>
    <property type="match status" value="1"/>
</dbReference>
<dbReference type="SUPFAM" id="SSF53686">
    <property type="entry name" value="Tryptophan synthase beta subunit-like PLP-dependent enzymes"/>
    <property type="match status" value="1"/>
</dbReference>
<evidence type="ECO:0000256" key="4">
    <source>
        <dbReference type="ARBA" id="ARBA00023239"/>
    </source>
</evidence>
<evidence type="ECO:0000313" key="8">
    <source>
        <dbReference type="Proteomes" id="UP001642409"/>
    </source>
</evidence>
<dbReference type="InterPro" id="IPR036052">
    <property type="entry name" value="TrpB-like_PALP_sf"/>
</dbReference>
<dbReference type="PROSITE" id="PS00165">
    <property type="entry name" value="DEHYDRATASE_SER_THR"/>
    <property type="match status" value="1"/>
</dbReference>
<dbReference type="EMBL" id="CAXDID020000259">
    <property type="protein sequence ID" value="CAL6066286.1"/>
    <property type="molecule type" value="Genomic_DNA"/>
</dbReference>
<dbReference type="InterPro" id="IPR000634">
    <property type="entry name" value="Ser/Thr_deHydtase_PyrdxlP-BS"/>
</dbReference>
<dbReference type="PANTHER" id="PTHR48078">
    <property type="entry name" value="THREONINE DEHYDRATASE, MITOCHONDRIAL-RELATED"/>
    <property type="match status" value="1"/>
</dbReference>
<comment type="similarity">
    <text evidence="2">Belongs to the serine/threonine dehydratase family.</text>
</comment>
<comment type="cofactor">
    <cofactor evidence="1">
        <name>pyridoxal 5'-phosphate</name>
        <dbReference type="ChEBI" id="CHEBI:597326"/>
    </cofactor>
</comment>
<reference evidence="6" key="1">
    <citation type="submission" date="2023-06" db="EMBL/GenBank/DDBJ databases">
        <authorList>
            <person name="Kurt Z."/>
        </authorList>
    </citation>
    <scope>NUCLEOTIDE SEQUENCE</scope>
</reference>
<dbReference type="CDD" id="cd01562">
    <property type="entry name" value="Thr-dehyd"/>
    <property type="match status" value="1"/>
</dbReference>
<dbReference type="EMBL" id="CATOUU010000217">
    <property type="protein sequence ID" value="CAI9921210.1"/>
    <property type="molecule type" value="Genomic_DNA"/>
</dbReference>
<dbReference type="AlphaFoldDB" id="A0AA86NLA7"/>
<proteinExistence type="inferred from homology"/>
<evidence type="ECO:0000259" key="5">
    <source>
        <dbReference type="Pfam" id="PF00291"/>
    </source>
</evidence>
<evidence type="ECO:0000313" key="7">
    <source>
        <dbReference type="EMBL" id="CAL6066286.1"/>
    </source>
</evidence>
<keyword evidence="8" id="KW-1185">Reference proteome</keyword>
<dbReference type="GO" id="GO:0006565">
    <property type="term" value="P:L-serine catabolic process"/>
    <property type="evidence" value="ECO:0007669"/>
    <property type="project" value="TreeGrafter"/>
</dbReference>
<evidence type="ECO:0000256" key="3">
    <source>
        <dbReference type="ARBA" id="ARBA00022898"/>
    </source>
</evidence>
<comment type="caution">
    <text evidence="6">The sequence shown here is derived from an EMBL/GenBank/DDBJ whole genome shotgun (WGS) entry which is preliminary data.</text>
</comment>